<reference evidence="6 7" key="1">
    <citation type="submission" date="2019-05" db="EMBL/GenBank/DDBJ databases">
        <title>We sequenced the genome of Paenibacillus hemerocallicola KCTC 33185 for further insight into its adaptation and study the phylogeny of Paenibacillus.</title>
        <authorList>
            <person name="Narsing Rao M.P."/>
        </authorList>
    </citation>
    <scope>NUCLEOTIDE SEQUENCE [LARGE SCALE GENOMIC DNA]</scope>
    <source>
        <strain evidence="6 7">KCTC 33185</strain>
    </source>
</reference>
<dbReference type="GO" id="GO:0008747">
    <property type="term" value="F:N-acetylneuraminate lyase activity"/>
    <property type="evidence" value="ECO:0007669"/>
    <property type="project" value="TreeGrafter"/>
</dbReference>
<evidence type="ECO:0000256" key="3">
    <source>
        <dbReference type="PIRNR" id="PIRNR001365"/>
    </source>
</evidence>
<dbReference type="OrthoDB" id="9782828at2"/>
<dbReference type="Pfam" id="PF00701">
    <property type="entry name" value="DHDPS"/>
    <property type="match status" value="1"/>
</dbReference>
<dbReference type="InterPro" id="IPR002220">
    <property type="entry name" value="DapA-like"/>
</dbReference>
<comment type="caution">
    <text evidence="6">The sequence shown here is derived from an EMBL/GenBank/DDBJ whole genome shotgun (WGS) entry which is preliminary data.</text>
</comment>
<comment type="similarity">
    <text evidence="3">Belongs to the DapA family.</text>
</comment>
<dbReference type="GO" id="GO:0019262">
    <property type="term" value="P:N-acetylneuraminate catabolic process"/>
    <property type="evidence" value="ECO:0007669"/>
    <property type="project" value="TreeGrafter"/>
</dbReference>
<dbReference type="RefSeq" id="WP_139604478.1">
    <property type="nucleotide sequence ID" value="NZ_VDCQ01000034.1"/>
</dbReference>
<dbReference type="PRINTS" id="PR00146">
    <property type="entry name" value="DHPICSNTHASE"/>
</dbReference>
<protein>
    <submittedName>
        <fullName evidence="6">N-acetylneuraminate lyase</fullName>
    </submittedName>
</protein>
<sequence length="308" mass="33555">MYSGVFVALCSCYDHNGAVNPSAVKRLVKYLIEQGVQGLYVGGSTGEGMLQTEEERKAVFAAAAEEARGKVTLIAHVGAITTKESAALAVHAKENGADAISAIPPFYFPYTEDDVKRHWQAIMEAAELPFIIYNFPAATGFQVSKPLLAELCRSGQLLGIKTTSYNVYELQQFKETGGPGFHVFSGPDQQYLPSRVMGSSGGIGGTYAAMPELYLRIEQSFQAGRIEEARYWQVAANALSTEFHKYGSLATIKEIIRLRSGIDCGVPRLPIRSLRQEDLGRVRELSQIIEKHALVRAAAISPSEMATS</sequence>
<keyword evidence="7" id="KW-1185">Reference proteome</keyword>
<feature type="active site" description="Schiff-base intermediate with substrate" evidence="4">
    <location>
        <position position="161"/>
    </location>
</feature>
<dbReference type="GO" id="GO:0005829">
    <property type="term" value="C:cytosol"/>
    <property type="evidence" value="ECO:0007669"/>
    <property type="project" value="TreeGrafter"/>
</dbReference>
<evidence type="ECO:0000256" key="5">
    <source>
        <dbReference type="PIRSR" id="PIRSR001365-2"/>
    </source>
</evidence>
<dbReference type="EMBL" id="VDCQ01000034">
    <property type="protein sequence ID" value="TNJ64074.1"/>
    <property type="molecule type" value="Genomic_DNA"/>
</dbReference>
<feature type="binding site" evidence="5">
    <location>
        <position position="203"/>
    </location>
    <ligand>
        <name>pyruvate</name>
        <dbReference type="ChEBI" id="CHEBI:15361"/>
    </ligand>
</feature>
<dbReference type="PIRSF" id="PIRSF001365">
    <property type="entry name" value="DHDPS"/>
    <property type="match status" value="1"/>
</dbReference>
<dbReference type="SMART" id="SM01130">
    <property type="entry name" value="DHDPS"/>
    <property type="match status" value="1"/>
</dbReference>
<dbReference type="SUPFAM" id="SSF51569">
    <property type="entry name" value="Aldolase"/>
    <property type="match status" value="1"/>
</dbReference>
<evidence type="ECO:0000313" key="6">
    <source>
        <dbReference type="EMBL" id="TNJ64074.1"/>
    </source>
</evidence>
<keyword evidence="1 3" id="KW-0456">Lyase</keyword>
<dbReference type="PANTHER" id="PTHR42849:SF1">
    <property type="entry name" value="N-ACETYLNEURAMINATE LYASE"/>
    <property type="match status" value="1"/>
</dbReference>
<dbReference type="AlphaFoldDB" id="A0A5C4T4U5"/>
<dbReference type="PANTHER" id="PTHR42849">
    <property type="entry name" value="N-ACETYLNEURAMINATE LYASE"/>
    <property type="match status" value="1"/>
</dbReference>
<evidence type="ECO:0000256" key="1">
    <source>
        <dbReference type="ARBA" id="ARBA00023239"/>
    </source>
</evidence>
<dbReference type="Proteomes" id="UP000307943">
    <property type="component" value="Unassembled WGS sequence"/>
</dbReference>
<feature type="binding site" evidence="5">
    <location>
        <position position="45"/>
    </location>
    <ligand>
        <name>pyruvate</name>
        <dbReference type="ChEBI" id="CHEBI:15361"/>
    </ligand>
</feature>
<dbReference type="PROSITE" id="PS00665">
    <property type="entry name" value="DHDPS_1"/>
    <property type="match status" value="1"/>
</dbReference>
<proteinExistence type="inferred from homology"/>
<evidence type="ECO:0000256" key="4">
    <source>
        <dbReference type="PIRSR" id="PIRSR001365-1"/>
    </source>
</evidence>
<dbReference type="InterPro" id="IPR020624">
    <property type="entry name" value="Schiff_base-form_aldolases_CS"/>
</dbReference>
<dbReference type="Gene3D" id="3.20.20.70">
    <property type="entry name" value="Aldolase class I"/>
    <property type="match status" value="1"/>
</dbReference>
<organism evidence="6 7">
    <name type="scientific">Paenibacillus hemerocallicola</name>
    <dbReference type="NCBI Taxonomy" id="1172614"/>
    <lineage>
        <taxon>Bacteria</taxon>
        <taxon>Bacillati</taxon>
        <taxon>Bacillota</taxon>
        <taxon>Bacilli</taxon>
        <taxon>Bacillales</taxon>
        <taxon>Paenibacillaceae</taxon>
        <taxon>Paenibacillus</taxon>
    </lineage>
</organism>
<feature type="active site" description="Proton donor/acceptor" evidence="4">
    <location>
        <position position="133"/>
    </location>
</feature>
<evidence type="ECO:0000256" key="2">
    <source>
        <dbReference type="ARBA" id="ARBA00023270"/>
    </source>
</evidence>
<name>A0A5C4T4U5_9BACL</name>
<gene>
    <name evidence="6" type="ORF">FE784_22505</name>
</gene>
<keyword evidence="2" id="KW-0704">Schiff base</keyword>
<dbReference type="InterPro" id="IPR013785">
    <property type="entry name" value="Aldolase_TIM"/>
</dbReference>
<evidence type="ECO:0000313" key="7">
    <source>
        <dbReference type="Proteomes" id="UP000307943"/>
    </source>
</evidence>
<accession>A0A5C4T4U5</accession>